<comment type="catalytic activity">
    <reaction evidence="1">
        <text>Endonucleolytic cleavage to 5'-phosphomonoester.</text>
        <dbReference type="EC" id="3.1.26.4"/>
    </reaction>
</comment>
<gene>
    <name evidence="3" type="ORF">O3P16_17465</name>
</gene>
<keyword evidence="1" id="KW-0460">Magnesium</keyword>
<name>A0ABT4UPB9_9BACT</name>
<dbReference type="InterPro" id="IPR009027">
    <property type="entry name" value="Ribosomal_bL9/RNase_H1_N"/>
</dbReference>
<dbReference type="SUPFAM" id="SSF55658">
    <property type="entry name" value="L9 N-domain-like"/>
    <property type="match status" value="1"/>
</dbReference>
<dbReference type="InterPro" id="IPR012337">
    <property type="entry name" value="RNaseH-like_sf"/>
</dbReference>
<dbReference type="Proteomes" id="UP001210231">
    <property type="component" value="Unassembled WGS sequence"/>
</dbReference>
<protein>
    <recommendedName>
        <fullName evidence="1">Ribonuclease H</fullName>
        <ecNumber evidence="1">3.1.26.4</ecNumber>
    </recommendedName>
</protein>
<comment type="function">
    <text evidence="1">Endonuclease that specifically degrades the RNA of RNA-DNA hybrids.</text>
</comment>
<keyword evidence="1" id="KW-0378">Hydrolase</keyword>
<comment type="caution">
    <text evidence="3">The sequence shown here is derived from an EMBL/GenBank/DDBJ whole genome shotgun (WGS) entry which is preliminary data.</text>
</comment>
<dbReference type="Pfam" id="PF01693">
    <property type="entry name" value="Cauli_VI"/>
    <property type="match status" value="1"/>
</dbReference>
<evidence type="ECO:0000259" key="2">
    <source>
        <dbReference type="PROSITE" id="PS50879"/>
    </source>
</evidence>
<dbReference type="InterPro" id="IPR017290">
    <property type="entry name" value="RNase_H_bac"/>
</dbReference>
<sequence>MAKKKYYVVWVGRETGIFETWDDCKKQTDGFPKAVYKSFKTRELAEQAYKTESKEFIGKDIFETVLTAEQLKLIGDPIKESIPVDGAWNTATGIVEYQGVYTDTGKNLFRVGPYEDGTNNIVEFLAIVHALAYCKQHNLKLPIYSDSRNAIGWVRDKQARTNHEKSDKNKKLFELIDRAIKWLNENEYGNEILKWETKAWGENPADFGRK</sequence>
<keyword evidence="1" id="KW-0963">Cytoplasm</keyword>
<organism evidence="3 4">
    <name type="scientific">Polluticaenibacter yanchengensis</name>
    <dbReference type="NCBI Taxonomy" id="3014562"/>
    <lineage>
        <taxon>Bacteria</taxon>
        <taxon>Pseudomonadati</taxon>
        <taxon>Bacteroidota</taxon>
        <taxon>Chitinophagia</taxon>
        <taxon>Chitinophagales</taxon>
        <taxon>Chitinophagaceae</taxon>
        <taxon>Polluticaenibacter</taxon>
    </lineage>
</organism>
<keyword evidence="1" id="KW-0540">Nuclease</keyword>
<dbReference type="PROSITE" id="PS50879">
    <property type="entry name" value="RNASE_H_1"/>
    <property type="match status" value="1"/>
</dbReference>
<dbReference type="InterPro" id="IPR037056">
    <property type="entry name" value="RNase_H1_N_sf"/>
</dbReference>
<keyword evidence="1" id="KW-0479">Metal-binding</keyword>
<evidence type="ECO:0000313" key="4">
    <source>
        <dbReference type="Proteomes" id="UP001210231"/>
    </source>
</evidence>
<proteinExistence type="inferred from homology"/>
<feature type="domain" description="RNase H type-1" evidence="2">
    <location>
        <begin position="76"/>
        <end position="210"/>
    </location>
</feature>
<evidence type="ECO:0000256" key="1">
    <source>
        <dbReference type="PIRNR" id="PIRNR037839"/>
    </source>
</evidence>
<comment type="similarity">
    <text evidence="1">Belongs to the RNase H family.</text>
</comment>
<dbReference type="Gene3D" id="3.30.420.10">
    <property type="entry name" value="Ribonuclease H-like superfamily/Ribonuclease H"/>
    <property type="match status" value="1"/>
</dbReference>
<dbReference type="RefSeq" id="WP_407032935.1">
    <property type="nucleotide sequence ID" value="NZ_JAQGEF010000036.1"/>
</dbReference>
<reference evidence="3 4" key="1">
    <citation type="submission" date="2022-12" db="EMBL/GenBank/DDBJ databases">
        <title>Chitinophagaceae gen. sp. nov., a new member of the family Chitinophagaceae, isolated from soil in a chemical factory.</title>
        <authorList>
            <person name="Ke Z."/>
        </authorList>
    </citation>
    <scope>NUCLEOTIDE SEQUENCE [LARGE SCALE GENOMIC DNA]</scope>
    <source>
        <strain evidence="3 4">LY-5</strain>
    </source>
</reference>
<dbReference type="InterPro" id="IPR011320">
    <property type="entry name" value="RNase_H1_N"/>
</dbReference>
<dbReference type="InterPro" id="IPR002156">
    <property type="entry name" value="RNaseH_domain"/>
</dbReference>
<dbReference type="Pfam" id="PF00075">
    <property type="entry name" value="RNase_H"/>
    <property type="match status" value="1"/>
</dbReference>
<dbReference type="InterPro" id="IPR036397">
    <property type="entry name" value="RNaseH_sf"/>
</dbReference>
<dbReference type="Gene3D" id="3.40.970.10">
    <property type="entry name" value="Ribonuclease H1, N-terminal domain"/>
    <property type="match status" value="1"/>
</dbReference>
<dbReference type="EMBL" id="JAQGEF010000036">
    <property type="protein sequence ID" value="MDA3616605.1"/>
    <property type="molecule type" value="Genomic_DNA"/>
</dbReference>
<dbReference type="SUPFAM" id="SSF53098">
    <property type="entry name" value="Ribonuclease H-like"/>
    <property type="match status" value="1"/>
</dbReference>
<dbReference type="PIRSF" id="PIRSF037839">
    <property type="entry name" value="Ribonuclease_H"/>
    <property type="match status" value="1"/>
</dbReference>
<evidence type="ECO:0000313" key="3">
    <source>
        <dbReference type="EMBL" id="MDA3616605.1"/>
    </source>
</evidence>
<keyword evidence="4" id="KW-1185">Reference proteome</keyword>
<dbReference type="EC" id="3.1.26.4" evidence="1"/>
<comment type="subcellular location">
    <subcellularLocation>
        <location evidence="1">Cytoplasm</location>
    </subcellularLocation>
</comment>
<accession>A0ABT4UPB9</accession>
<keyword evidence="1" id="KW-0255">Endonuclease</keyword>